<dbReference type="InterPro" id="IPR001406">
    <property type="entry name" value="PsdUridine_synth_TruA"/>
</dbReference>
<evidence type="ECO:0000256" key="9">
    <source>
        <dbReference type="ARBA" id="ARBA00052184"/>
    </source>
</evidence>
<dbReference type="CDD" id="cd02568">
    <property type="entry name" value="PseudoU_synth_PUS1_PUS2"/>
    <property type="match status" value="1"/>
</dbReference>
<dbReference type="PaxDb" id="121845-A0A3Q0IU94"/>
<evidence type="ECO:0000313" key="23">
    <source>
        <dbReference type="RefSeq" id="XP_026679837.1"/>
    </source>
</evidence>
<evidence type="ECO:0000256" key="14">
    <source>
        <dbReference type="ARBA" id="ARBA00075153"/>
    </source>
</evidence>
<dbReference type="Gene3D" id="3.30.70.580">
    <property type="entry name" value="Pseudouridine synthase I, catalytic domain, N-terminal subdomain"/>
    <property type="match status" value="1"/>
</dbReference>
<accession>A0A3Q0IU94</accession>
<evidence type="ECO:0000256" key="12">
    <source>
        <dbReference type="ARBA" id="ARBA00066509"/>
    </source>
</evidence>
<dbReference type="EC" id="5.4.99.12" evidence="12"/>
<dbReference type="FunFam" id="3.30.70.660:FF:000002">
    <property type="entry name" value="tRNA pseudouridine synthase"/>
    <property type="match status" value="1"/>
</dbReference>
<dbReference type="FunFam" id="3.30.70.580:FF:000002">
    <property type="entry name" value="tRNA pseudouridine synthase"/>
    <property type="match status" value="1"/>
</dbReference>
<dbReference type="GeneID" id="103509769"/>
<dbReference type="Gene3D" id="3.30.70.660">
    <property type="entry name" value="Pseudouridine synthase I, catalytic domain, C-terminal subdomain"/>
    <property type="match status" value="1"/>
</dbReference>
<dbReference type="InterPro" id="IPR020103">
    <property type="entry name" value="PsdUridine_synth_cat_dom_sf"/>
</dbReference>
<comment type="catalytic activity">
    <reaction evidence="1">
        <text>a uridine in mRNA = a pseudouridine in mRNA</text>
        <dbReference type="Rhea" id="RHEA:56644"/>
        <dbReference type="Rhea" id="RHEA-COMP:14658"/>
        <dbReference type="Rhea" id="RHEA-COMP:14659"/>
        <dbReference type="ChEBI" id="CHEBI:65314"/>
        <dbReference type="ChEBI" id="CHEBI:65315"/>
    </reaction>
</comment>
<dbReference type="RefSeq" id="XP_026679837.1">
    <property type="nucleotide sequence ID" value="XM_026824036.1"/>
</dbReference>
<dbReference type="PANTHER" id="PTHR11142:SF4">
    <property type="entry name" value="PSEUDOURIDYLATE SYNTHASE 1 HOMOLOG"/>
    <property type="match status" value="1"/>
</dbReference>
<dbReference type="Pfam" id="PF01416">
    <property type="entry name" value="PseudoU_synth_1"/>
    <property type="match status" value="1"/>
</dbReference>
<feature type="active site" description="Nucleophile" evidence="18">
    <location>
        <position position="133"/>
    </location>
</feature>
<keyword evidence="22" id="KW-1185">Reference proteome</keyword>
<evidence type="ECO:0000256" key="20">
    <source>
        <dbReference type="SAM" id="MobiDB-lite"/>
    </source>
</evidence>
<evidence type="ECO:0000256" key="1">
    <source>
        <dbReference type="ARBA" id="ARBA00001166"/>
    </source>
</evidence>
<evidence type="ECO:0000256" key="17">
    <source>
        <dbReference type="ARBA" id="ARBA00081344"/>
    </source>
</evidence>
<feature type="compositionally biased region" description="Acidic residues" evidence="20">
    <location>
        <begin position="399"/>
        <end position="414"/>
    </location>
</feature>
<dbReference type="InterPro" id="IPR020095">
    <property type="entry name" value="PsdUridine_synth_TruA_C"/>
</dbReference>
<dbReference type="InterPro" id="IPR020094">
    <property type="entry name" value="TruA/RsuA/RluB/E/F_N"/>
</dbReference>
<dbReference type="STRING" id="121845.A0A3Q0IU94"/>
<dbReference type="AlphaFoldDB" id="A0A3Q0IU94"/>
<dbReference type="Proteomes" id="UP000079169">
    <property type="component" value="Unplaced"/>
</dbReference>
<feature type="domain" description="Pseudouridine synthase I TruA alpha/beta" evidence="21">
    <location>
        <begin position="221"/>
        <end position="325"/>
    </location>
</feature>
<dbReference type="GO" id="GO:0160147">
    <property type="term" value="F:tRNA pseudouridine(38-40) synthase activity"/>
    <property type="evidence" value="ECO:0007669"/>
    <property type="project" value="UniProtKB-EC"/>
</dbReference>
<evidence type="ECO:0000256" key="10">
    <source>
        <dbReference type="ARBA" id="ARBA00053709"/>
    </source>
</evidence>
<sequence>MNKEYKKAPFHTSTRMKQTRSTADPNATTDTEDKRMKTEERVLAILGTRSTADPNATTDAEDKRMKTEERVKRRKMAMMFAYSGVGYFGLQRNQGMKTIEGDIMEALFKAGFVTEDSFNTPQNIQFQRAARTDKGVSALKQIVSLKLPEEANKEAINEHLPEQIRILSIKRVTKGFNSKNNCNARTYSYTCPTYAFATPQDTKDDFRLTPDQFNFLQALLKQYEGTHNFHNFTSKRKPLDPSCSRYIMSFDCEQPFVKDGLELITLKIKGQSFMLHQIRKMVGVAMAIARGFTSKDLIEKTFGLDQFDLPMAPGLGLLLEQVHYDLYNQKYGQDGMHESLHFHEVDKEVNEFRHKFILPYLVKTEITEKPMLAWLELLADHSFETRAAKAALAAANGEELQEVTDGEEEEDEEDRGGVRHSNGTSLAPKPTPAVEKETNRVTETKAEPHVNPETAVNTTTDHKTETTDLKFESADTKSPPSNAQVEPHDSPPKSIADNLEAQLENKIFQK</sequence>
<comment type="catalytic activity">
    <reaction evidence="8">
        <text>a uridine in tRNA = a pseudouridine in tRNA</text>
        <dbReference type="Rhea" id="RHEA:54572"/>
        <dbReference type="Rhea" id="RHEA-COMP:13339"/>
        <dbReference type="Rhea" id="RHEA-COMP:13934"/>
        <dbReference type="ChEBI" id="CHEBI:65314"/>
        <dbReference type="ChEBI" id="CHEBI:65315"/>
    </reaction>
</comment>
<keyword evidence="7" id="KW-0539">Nucleus</keyword>
<name>A0A3Q0IU94_DIACI</name>
<feature type="binding site" evidence="19">
    <location>
        <position position="187"/>
    </location>
    <ligand>
        <name>substrate</name>
    </ligand>
</feature>
<comment type="catalytic activity">
    <reaction evidence="9">
        <text>uridine(38/39/40) in tRNA = pseudouridine(38/39/40) in tRNA</text>
        <dbReference type="Rhea" id="RHEA:22376"/>
        <dbReference type="Rhea" id="RHEA-COMP:10085"/>
        <dbReference type="Rhea" id="RHEA-COMP:10087"/>
        <dbReference type="ChEBI" id="CHEBI:65314"/>
        <dbReference type="ChEBI" id="CHEBI:65315"/>
        <dbReference type="EC" id="5.4.99.12"/>
    </reaction>
</comment>
<keyword evidence="4" id="KW-0507">mRNA processing</keyword>
<evidence type="ECO:0000256" key="11">
    <source>
        <dbReference type="ARBA" id="ARBA00064589"/>
    </source>
</evidence>
<feature type="compositionally biased region" description="Basic and acidic residues" evidence="20">
    <location>
        <begin position="434"/>
        <end position="450"/>
    </location>
</feature>
<feature type="region of interest" description="Disordered" evidence="20">
    <location>
        <begin position="1"/>
        <end position="38"/>
    </location>
</feature>
<proteinExistence type="inferred from homology"/>
<keyword evidence="5" id="KW-0819">tRNA processing</keyword>
<dbReference type="InterPro" id="IPR020097">
    <property type="entry name" value="PsdUridine_synth_TruA_a/b_dom"/>
</dbReference>
<dbReference type="CTD" id="80324"/>
<feature type="region of interest" description="Disordered" evidence="20">
    <location>
        <begin position="394"/>
        <end position="495"/>
    </location>
</feature>
<dbReference type="HAMAP" id="MF_00171">
    <property type="entry name" value="TruA"/>
    <property type="match status" value="1"/>
</dbReference>
<evidence type="ECO:0000256" key="19">
    <source>
        <dbReference type="PIRSR" id="PIRSR641708-2"/>
    </source>
</evidence>
<dbReference type="PANTHER" id="PTHR11142">
    <property type="entry name" value="PSEUDOURIDYLATE SYNTHASE"/>
    <property type="match status" value="1"/>
</dbReference>
<evidence type="ECO:0000256" key="18">
    <source>
        <dbReference type="PIRSR" id="PIRSR641708-1"/>
    </source>
</evidence>
<evidence type="ECO:0000256" key="15">
    <source>
        <dbReference type="ARBA" id="ARBA00079087"/>
    </source>
</evidence>
<dbReference type="KEGG" id="dci:103509769"/>
<feature type="compositionally biased region" description="Polar residues" evidence="20">
    <location>
        <begin position="11"/>
        <end position="29"/>
    </location>
</feature>
<feature type="compositionally biased region" description="Basic and acidic residues" evidence="20">
    <location>
        <begin position="460"/>
        <end position="475"/>
    </location>
</feature>
<evidence type="ECO:0000256" key="2">
    <source>
        <dbReference type="ARBA" id="ARBA00004123"/>
    </source>
</evidence>
<evidence type="ECO:0000256" key="13">
    <source>
        <dbReference type="ARBA" id="ARBA00068582"/>
    </source>
</evidence>
<dbReference type="GO" id="GO:0006397">
    <property type="term" value="P:mRNA processing"/>
    <property type="evidence" value="ECO:0007669"/>
    <property type="project" value="UniProtKB-KW"/>
</dbReference>
<gene>
    <name evidence="23" type="primary">LOC103509769</name>
</gene>
<dbReference type="GO" id="GO:0031119">
    <property type="term" value="P:tRNA pseudouridine synthesis"/>
    <property type="evidence" value="ECO:0007669"/>
    <property type="project" value="InterPro"/>
</dbReference>
<dbReference type="InterPro" id="IPR041708">
    <property type="entry name" value="PUS1/PUS2-like"/>
</dbReference>
<keyword evidence="6" id="KW-0413">Isomerase</keyword>
<evidence type="ECO:0000256" key="5">
    <source>
        <dbReference type="ARBA" id="ARBA00022694"/>
    </source>
</evidence>
<dbReference type="GO" id="GO:0003723">
    <property type="term" value="F:RNA binding"/>
    <property type="evidence" value="ECO:0007669"/>
    <property type="project" value="InterPro"/>
</dbReference>
<dbReference type="GO" id="GO:1990481">
    <property type="term" value="P:mRNA pseudouridine synthesis"/>
    <property type="evidence" value="ECO:0007669"/>
    <property type="project" value="TreeGrafter"/>
</dbReference>
<evidence type="ECO:0000256" key="3">
    <source>
        <dbReference type="ARBA" id="ARBA00009375"/>
    </source>
</evidence>
<comment type="similarity">
    <text evidence="3">Belongs to the tRNA pseudouridine synthase TruA family.</text>
</comment>
<evidence type="ECO:0000256" key="8">
    <source>
        <dbReference type="ARBA" id="ARBA00036943"/>
    </source>
</evidence>
<dbReference type="GO" id="GO:0005634">
    <property type="term" value="C:nucleus"/>
    <property type="evidence" value="ECO:0007669"/>
    <property type="project" value="UniProtKB-SubCell"/>
</dbReference>
<dbReference type="NCBIfam" id="TIGR00071">
    <property type="entry name" value="hisT_truA"/>
    <property type="match status" value="1"/>
</dbReference>
<comment type="subcellular location">
    <subcellularLocation>
        <location evidence="2">Nucleus</location>
    </subcellularLocation>
</comment>
<evidence type="ECO:0000256" key="7">
    <source>
        <dbReference type="ARBA" id="ARBA00023242"/>
    </source>
</evidence>
<evidence type="ECO:0000256" key="16">
    <source>
        <dbReference type="ARBA" id="ARBA00080849"/>
    </source>
</evidence>
<reference evidence="23" key="1">
    <citation type="submission" date="2025-08" db="UniProtKB">
        <authorList>
            <consortium name="RefSeq"/>
        </authorList>
    </citation>
    <scope>IDENTIFICATION</scope>
</reference>
<evidence type="ECO:0000256" key="4">
    <source>
        <dbReference type="ARBA" id="ARBA00022664"/>
    </source>
</evidence>
<comment type="function">
    <text evidence="10">Pseudouridylate synthase that catalyzes pseudouridylation of tRNAs and mRNAs. Acts on positions 27/28 in the anticodon stem and also positions 34 and 36 in the anticodon of an intron containing tRNA. Also catalyzes pseudouridylation of mRNAs: mediates pseudouridylation of mRNAs with the consensus sequence 5'-UGUAG-3'. Acts as a regulator of pre-mRNA splicing by mediating pseudouridylation of pre-mRNAs at locations associated with alternatively spliced regions. Pseudouridylation of pre-mRNAs near splice sites directly regulates mRNA splicing and mRNA 3'-end processing. Involved in regulation of nuclear receptor activity through pseudouridylation of SRA1 mRNA.</text>
</comment>
<organism evidence="22 23">
    <name type="scientific">Diaphorina citri</name>
    <name type="common">Asian citrus psyllid</name>
    <dbReference type="NCBI Taxonomy" id="121845"/>
    <lineage>
        <taxon>Eukaryota</taxon>
        <taxon>Metazoa</taxon>
        <taxon>Ecdysozoa</taxon>
        <taxon>Arthropoda</taxon>
        <taxon>Hexapoda</taxon>
        <taxon>Insecta</taxon>
        <taxon>Pterygota</taxon>
        <taxon>Neoptera</taxon>
        <taxon>Paraneoptera</taxon>
        <taxon>Hemiptera</taxon>
        <taxon>Sternorrhyncha</taxon>
        <taxon>Psylloidea</taxon>
        <taxon>Psyllidae</taxon>
        <taxon>Diaphorininae</taxon>
        <taxon>Diaphorina</taxon>
    </lineage>
</organism>
<evidence type="ECO:0000256" key="6">
    <source>
        <dbReference type="ARBA" id="ARBA00023235"/>
    </source>
</evidence>
<dbReference type="SUPFAM" id="SSF55120">
    <property type="entry name" value="Pseudouridine synthase"/>
    <property type="match status" value="1"/>
</dbReference>
<evidence type="ECO:0000313" key="22">
    <source>
        <dbReference type="Proteomes" id="UP000079169"/>
    </source>
</evidence>
<evidence type="ECO:0000259" key="21">
    <source>
        <dbReference type="Pfam" id="PF01416"/>
    </source>
</evidence>
<protein>
    <recommendedName>
        <fullName evidence="13">Pseudouridylate synthase 1 homolog</fullName>
        <ecNumber evidence="12">5.4.99.12</ecNumber>
    </recommendedName>
    <alternativeName>
        <fullName evidence="14">tRNA pseudouridine synthase 1</fullName>
    </alternativeName>
    <alternativeName>
        <fullName evidence="17">tRNA pseudouridine(38-40) synthase</fullName>
    </alternativeName>
    <alternativeName>
        <fullName evidence="15">tRNA pseudouridylate synthase I</fullName>
    </alternativeName>
    <alternativeName>
        <fullName evidence="16">tRNA-uridine isomerase I</fullName>
    </alternativeName>
</protein>
<comment type="subunit">
    <text evidence="11">Monomer. Forms a complex with RARG and the SRA1 RNA in the nucleus.</text>
</comment>